<keyword evidence="3" id="KW-1185">Reference proteome</keyword>
<dbReference type="AlphaFoldDB" id="A0A2G9T8H7"/>
<dbReference type="EMBL" id="KZ408193">
    <property type="protein sequence ID" value="PIO53700.1"/>
    <property type="molecule type" value="Genomic_DNA"/>
</dbReference>
<name>A0A2G9T8H7_TELCI</name>
<evidence type="ECO:0000313" key="2">
    <source>
        <dbReference type="EMBL" id="PIO53700.1"/>
    </source>
</evidence>
<dbReference type="InterPro" id="IPR015915">
    <property type="entry name" value="Kelch-typ_b-propeller"/>
</dbReference>
<sequence length="107" mass="11833">YDPINNQWSSDFTPMSSCRKALGVAALDDCIYAAGGHNGVECLDVVERCGWGFTPLEYAAYLQCSAMTFDEMNGPMWHPWANTGMGFLSLCFTGVCTPWEDSMDNQL</sequence>
<proteinExistence type="predicted"/>
<organism evidence="2 3">
    <name type="scientific">Teladorsagia circumcincta</name>
    <name type="common">Brown stomach worm</name>
    <name type="synonym">Ostertagia circumcincta</name>
    <dbReference type="NCBI Taxonomy" id="45464"/>
    <lineage>
        <taxon>Eukaryota</taxon>
        <taxon>Metazoa</taxon>
        <taxon>Ecdysozoa</taxon>
        <taxon>Nematoda</taxon>
        <taxon>Chromadorea</taxon>
        <taxon>Rhabditida</taxon>
        <taxon>Rhabditina</taxon>
        <taxon>Rhabditomorpha</taxon>
        <taxon>Strongyloidea</taxon>
        <taxon>Trichostrongylidae</taxon>
        <taxon>Teladorsagia</taxon>
    </lineage>
</organism>
<feature type="non-terminal residue" evidence="2">
    <location>
        <position position="1"/>
    </location>
</feature>
<dbReference type="Proteomes" id="UP000230423">
    <property type="component" value="Unassembled WGS sequence"/>
</dbReference>
<gene>
    <name evidence="2" type="ORF">TELCIR_24956</name>
</gene>
<dbReference type="Pfam" id="PF01344">
    <property type="entry name" value="Kelch_1"/>
    <property type="match status" value="1"/>
</dbReference>
<dbReference type="InterPro" id="IPR006652">
    <property type="entry name" value="Kelch_1"/>
</dbReference>
<evidence type="ECO:0000313" key="3">
    <source>
        <dbReference type="Proteomes" id="UP000230423"/>
    </source>
</evidence>
<dbReference type="SUPFAM" id="SSF117281">
    <property type="entry name" value="Kelch motif"/>
    <property type="match status" value="1"/>
</dbReference>
<dbReference type="Gene3D" id="2.120.10.80">
    <property type="entry name" value="Kelch-type beta propeller"/>
    <property type="match status" value="1"/>
</dbReference>
<evidence type="ECO:0000256" key="1">
    <source>
        <dbReference type="ARBA" id="ARBA00022441"/>
    </source>
</evidence>
<keyword evidence="1" id="KW-0880">Kelch repeat</keyword>
<protein>
    <submittedName>
        <fullName evidence="2">Kelch repeat protein</fullName>
    </submittedName>
</protein>
<accession>A0A2G9T8H7</accession>
<reference evidence="2 3" key="1">
    <citation type="submission" date="2015-09" db="EMBL/GenBank/DDBJ databases">
        <title>Draft genome of the parasitic nematode Teladorsagia circumcincta isolate WARC Sus (inbred).</title>
        <authorList>
            <person name="Mitreva M."/>
        </authorList>
    </citation>
    <scope>NUCLEOTIDE SEQUENCE [LARGE SCALE GENOMIC DNA]</scope>
    <source>
        <strain evidence="2 3">S</strain>
    </source>
</reference>